<dbReference type="Proteomes" id="UP001085076">
    <property type="component" value="Unassembled WGS sequence"/>
</dbReference>
<evidence type="ECO:0000313" key="2">
    <source>
        <dbReference type="Proteomes" id="UP001085076"/>
    </source>
</evidence>
<reference evidence="1 2" key="1">
    <citation type="journal article" date="2022" name="Hortic Res">
        <title>The genome of Dioscorea zingiberensis sheds light on the biosynthesis, origin and evolution of the medicinally important diosgenin saponins.</title>
        <authorList>
            <person name="Li Y."/>
            <person name="Tan C."/>
            <person name="Li Z."/>
            <person name="Guo J."/>
            <person name="Li S."/>
            <person name="Chen X."/>
            <person name="Wang C."/>
            <person name="Dai X."/>
            <person name="Yang H."/>
            <person name="Song W."/>
            <person name="Hou L."/>
            <person name="Xu J."/>
            <person name="Tong Z."/>
            <person name="Xu A."/>
            <person name="Yuan X."/>
            <person name="Wang W."/>
            <person name="Yang Q."/>
            <person name="Chen L."/>
            <person name="Sun Z."/>
            <person name="Wang K."/>
            <person name="Pan B."/>
            <person name="Chen J."/>
            <person name="Bao Y."/>
            <person name="Liu F."/>
            <person name="Qi X."/>
            <person name="Gang D.R."/>
            <person name="Wen J."/>
            <person name="Li J."/>
        </authorList>
    </citation>
    <scope>NUCLEOTIDE SEQUENCE [LARGE SCALE GENOMIC DNA]</scope>
    <source>
        <strain evidence="1">Dzin_1.0</strain>
    </source>
</reference>
<accession>A0A9D5BST8</accession>
<dbReference type="EMBL" id="JAGGNH010000095">
    <property type="protein sequence ID" value="KAJ0960239.1"/>
    <property type="molecule type" value="Genomic_DNA"/>
</dbReference>
<organism evidence="1 2">
    <name type="scientific">Dioscorea zingiberensis</name>
    <dbReference type="NCBI Taxonomy" id="325984"/>
    <lineage>
        <taxon>Eukaryota</taxon>
        <taxon>Viridiplantae</taxon>
        <taxon>Streptophyta</taxon>
        <taxon>Embryophyta</taxon>
        <taxon>Tracheophyta</taxon>
        <taxon>Spermatophyta</taxon>
        <taxon>Magnoliopsida</taxon>
        <taxon>Liliopsida</taxon>
        <taxon>Dioscoreales</taxon>
        <taxon>Dioscoreaceae</taxon>
        <taxon>Dioscorea</taxon>
    </lineage>
</organism>
<keyword evidence="2" id="KW-1185">Reference proteome</keyword>
<dbReference type="AlphaFoldDB" id="A0A9D5BST8"/>
<evidence type="ECO:0000313" key="1">
    <source>
        <dbReference type="EMBL" id="KAJ0960239.1"/>
    </source>
</evidence>
<name>A0A9D5BST8_9LILI</name>
<comment type="caution">
    <text evidence="1">The sequence shown here is derived from an EMBL/GenBank/DDBJ whole genome shotgun (WGS) entry which is preliminary data.</text>
</comment>
<protein>
    <submittedName>
        <fullName evidence="1">Uncharacterized protein</fullName>
    </submittedName>
</protein>
<gene>
    <name evidence="1" type="ORF">J5N97_001951</name>
</gene>
<sequence>MELLQTFLDMNCYNCGGQEYKPSGNLLLSHAKPLVVRSIRLDLGVDPPSSRDPPFPSAVSATTIVSPTSGCNWRLLM</sequence>
<proteinExistence type="predicted"/>